<dbReference type="InterPro" id="IPR001940">
    <property type="entry name" value="Peptidase_S1C"/>
</dbReference>
<dbReference type="Proteomes" id="UP000030016">
    <property type="component" value="Unassembled WGS sequence"/>
</dbReference>
<keyword evidence="4" id="KW-1133">Transmembrane helix</keyword>
<evidence type="ECO:0000256" key="2">
    <source>
        <dbReference type="ARBA" id="ARBA00022670"/>
    </source>
</evidence>
<evidence type="ECO:0000256" key="4">
    <source>
        <dbReference type="SAM" id="Phobius"/>
    </source>
</evidence>
<proteinExistence type="inferred from homology"/>
<comment type="caution">
    <text evidence="6">The sequence shown here is derived from an EMBL/GenBank/DDBJ whole genome shotgun (WGS) entry which is preliminary data.</text>
</comment>
<name>A0AA89CNH0_CLONO</name>
<dbReference type="PRINTS" id="PR00834">
    <property type="entry name" value="PROTEASES2C"/>
</dbReference>
<keyword evidence="4" id="KW-0812">Transmembrane</keyword>
<evidence type="ECO:0000256" key="3">
    <source>
        <dbReference type="ARBA" id="ARBA00022801"/>
    </source>
</evidence>
<dbReference type="EMBL" id="JDRX01000003">
    <property type="protein sequence ID" value="KGN03091.1"/>
    <property type="molecule type" value="Genomic_DNA"/>
</dbReference>
<organism evidence="6 7">
    <name type="scientific">Clostridium novyi A str. 4570</name>
    <dbReference type="NCBI Taxonomy" id="1444290"/>
    <lineage>
        <taxon>Bacteria</taxon>
        <taxon>Bacillati</taxon>
        <taxon>Bacillota</taxon>
        <taxon>Clostridia</taxon>
        <taxon>Eubacteriales</taxon>
        <taxon>Clostridiaceae</taxon>
        <taxon>Clostridium</taxon>
    </lineage>
</organism>
<dbReference type="PANTHER" id="PTHR22939:SF129">
    <property type="entry name" value="SERINE PROTEASE HTRA2, MITOCHONDRIAL"/>
    <property type="match status" value="1"/>
</dbReference>
<comment type="similarity">
    <text evidence="1">Belongs to the peptidase S1C family.</text>
</comment>
<dbReference type="InterPro" id="IPR001478">
    <property type="entry name" value="PDZ"/>
</dbReference>
<dbReference type="PANTHER" id="PTHR22939">
    <property type="entry name" value="SERINE PROTEASE FAMILY S1C HTRA-RELATED"/>
    <property type="match status" value="1"/>
</dbReference>
<evidence type="ECO:0000256" key="1">
    <source>
        <dbReference type="ARBA" id="ARBA00010541"/>
    </source>
</evidence>
<dbReference type="GO" id="GO:0006508">
    <property type="term" value="P:proteolysis"/>
    <property type="evidence" value="ECO:0007669"/>
    <property type="project" value="UniProtKB-KW"/>
</dbReference>
<dbReference type="InterPro" id="IPR009003">
    <property type="entry name" value="Peptidase_S1_PA"/>
</dbReference>
<sequence>MLNHKNFHVKEVKWEDVHQDNFGNIKFRKNRNSIKKFIKLIIFIIIAVFSGVISSKLTIERKYKQFNEFRDEKLQNNNLNEASVQELSNTVSKVADKVAPSIVGIMEKSMNSTENKYDFKGSGVIFSSDGYILTNTHIVDSLGEIDVKLANSPNCLKAKLIGKDEVSDIAVMKIEARNLPKATFADSSKVQIGDIAISMGNPMGEQFPGNVALGIISGCSQRVSGADGTYQLLQTDASINYTNSGGALCNKQGEIIGINSVDLNNKKVSGIGFAIASNEVKIIVSEITKYGKVKKATMGINGRSVVSGDKNKVKGVYISEVVKGSAAEKSGIRPTDIIVKLDNKVISKFKDIENILESHKIGDNIKCSILRGEKLIDLNVTI</sequence>
<dbReference type="SUPFAM" id="SSF50494">
    <property type="entry name" value="Trypsin-like serine proteases"/>
    <property type="match status" value="1"/>
</dbReference>
<reference evidence="6 7" key="1">
    <citation type="submission" date="2014-01" db="EMBL/GenBank/DDBJ databases">
        <title>Plasmidome dynamics in the species complex Clostridium novyi sensu lato converts strains of independent lineages into distinctly different pathogens.</title>
        <authorList>
            <person name="Skarin H."/>
            <person name="Segerman B."/>
        </authorList>
    </citation>
    <scope>NUCLEOTIDE SEQUENCE [LARGE SCALE GENOMIC DNA]</scope>
    <source>
        <strain evidence="6 7">4570</strain>
    </source>
</reference>
<dbReference type="GO" id="GO:0004252">
    <property type="term" value="F:serine-type endopeptidase activity"/>
    <property type="evidence" value="ECO:0007669"/>
    <property type="project" value="InterPro"/>
</dbReference>
<gene>
    <name evidence="6" type="ORF">Z969_02100</name>
</gene>
<evidence type="ECO:0000313" key="6">
    <source>
        <dbReference type="EMBL" id="KGN03091.1"/>
    </source>
</evidence>
<dbReference type="Gene3D" id="2.40.10.120">
    <property type="match status" value="1"/>
</dbReference>
<accession>A0AA89CNH0</accession>
<keyword evidence="3" id="KW-0378">Hydrolase</keyword>
<keyword evidence="4" id="KW-0472">Membrane</keyword>
<dbReference type="AlphaFoldDB" id="A0AA89CNH0"/>
<dbReference type="Pfam" id="PF13365">
    <property type="entry name" value="Trypsin_2"/>
    <property type="match status" value="1"/>
</dbReference>
<feature type="domain" description="PDZ" evidence="5">
    <location>
        <begin position="290"/>
        <end position="373"/>
    </location>
</feature>
<evidence type="ECO:0000259" key="5">
    <source>
        <dbReference type="PROSITE" id="PS50106"/>
    </source>
</evidence>
<dbReference type="Gene3D" id="2.30.42.10">
    <property type="match status" value="1"/>
</dbReference>
<evidence type="ECO:0000313" key="7">
    <source>
        <dbReference type="Proteomes" id="UP000030016"/>
    </source>
</evidence>
<feature type="transmembrane region" description="Helical" evidence="4">
    <location>
        <begin position="37"/>
        <end position="57"/>
    </location>
</feature>
<dbReference type="Pfam" id="PF13180">
    <property type="entry name" value="PDZ_2"/>
    <property type="match status" value="1"/>
</dbReference>
<protein>
    <submittedName>
        <fullName evidence="6">Peptidase</fullName>
    </submittedName>
</protein>
<dbReference type="SMART" id="SM00228">
    <property type="entry name" value="PDZ"/>
    <property type="match status" value="1"/>
</dbReference>
<keyword evidence="2" id="KW-0645">Protease</keyword>
<dbReference type="PROSITE" id="PS50106">
    <property type="entry name" value="PDZ"/>
    <property type="match status" value="1"/>
</dbReference>
<dbReference type="SUPFAM" id="SSF50156">
    <property type="entry name" value="PDZ domain-like"/>
    <property type="match status" value="1"/>
</dbReference>
<dbReference type="InterPro" id="IPR036034">
    <property type="entry name" value="PDZ_sf"/>
</dbReference>